<dbReference type="Proteomes" id="UP000185999">
    <property type="component" value="Unassembled WGS sequence"/>
</dbReference>
<keyword evidence="2" id="KW-0732">Signal</keyword>
<evidence type="ECO:0000256" key="2">
    <source>
        <dbReference type="SAM" id="SignalP"/>
    </source>
</evidence>
<dbReference type="AlphaFoldDB" id="A0A1N7LPC5"/>
<dbReference type="GO" id="GO:0016788">
    <property type="term" value="F:hydrolase activity, acting on ester bonds"/>
    <property type="evidence" value="ECO:0007669"/>
    <property type="project" value="InterPro"/>
</dbReference>
<dbReference type="InterPro" id="IPR001087">
    <property type="entry name" value="GDSL"/>
</dbReference>
<dbReference type="Gene3D" id="3.40.50.1110">
    <property type="entry name" value="SGNH hydrolase"/>
    <property type="match status" value="1"/>
</dbReference>
<dbReference type="SUPFAM" id="SSF52266">
    <property type="entry name" value="SGNH hydrolase"/>
    <property type="match status" value="1"/>
</dbReference>
<keyword evidence="4" id="KW-1185">Reference proteome</keyword>
<protein>
    <submittedName>
        <fullName evidence="3">Phospholipase/lecithinase/hemolysin</fullName>
    </submittedName>
</protein>
<dbReference type="EMBL" id="FTOE01000004">
    <property type="protein sequence ID" value="SIS75696.1"/>
    <property type="molecule type" value="Genomic_DNA"/>
</dbReference>
<keyword evidence="1" id="KW-0378">Hydrolase</keyword>
<dbReference type="PANTHER" id="PTHR45648">
    <property type="entry name" value="GDSL LIPASE/ACYLHYDROLASE FAMILY PROTEIN (AFU_ORTHOLOGUE AFUA_4G14700)"/>
    <property type="match status" value="1"/>
</dbReference>
<reference evidence="4" key="1">
    <citation type="submission" date="2017-01" db="EMBL/GenBank/DDBJ databases">
        <authorList>
            <person name="Varghese N."/>
            <person name="Submissions S."/>
        </authorList>
    </citation>
    <scope>NUCLEOTIDE SEQUENCE [LARGE SCALE GENOMIC DNA]</scope>
    <source>
        <strain evidence="4">DSM 22306</strain>
    </source>
</reference>
<evidence type="ECO:0000313" key="3">
    <source>
        <dbReference type="EMBL" id="SIS75696.1"/>
    </source>
</evidence>
<evidence type="ECO:0000256" key="1">
    <source>
        <dbReference type="ARBA" id="ARBA00022801"/>
    </source>
</evidence>
<dbReference type="InterPro" id="IPR051058">
    <property type="entry name" value="GDSL_Est/Lipase"/>
</dbReference>
<dbReference type="RefSeq" id="WP_054341338.1">
    <property type="nucleotide sequence ID" value="NZ_FTOE01000004.1"/>
</dbReference>
<accession>A0A1N7LPC5</accession>
<feature type="signal peptide" evidence="2">
    <location>
        <begin position="1"/>
        <end position="22"/>
    </location>
</feature>
<dbReference type="Pfam" id="PF00657">
    <property type="entry name" value="Lipase_GDSL"/>
    <property type="match status" value="1"/>
</dbReference>
<dbReference type="PANTHER" id="PTHR45648:SF22">
    <property type="entry name" value="GDSL LIPASE_ACYLHYDROLASE FAMILY PROTEIN (AFU_ORTHOLOGUE AFUA_4G14700)"/>
    <property type="match status" value="1"/>
</dbReference>
<dbReference type="InterPro" id="IPR036514">
    <property type="entry name" value="SGNH_hydro_sf"/>
</dbReference>
<gene>
    <name evidence="3" type="ORF">SAMN05421760_104215</name>
</gene>
<name>A0A1N7LPC5_9GAMM</name>
<feature type="chain" id="PRO_5009943363" evidence="2">
    <location>
        <begin position="23"/>
        <end position="281"/>
    </location>
</feature>
<sequence length="281" mass="32073">MRKKFIFLSTALIVLFSTQVFSIENFSKVVAFGDSVSDNGFQDGAGFQPYTNGYVWVEYLAHSLPGGPVPVKSHAWGGAMTNQANWEKIGWSGLLWQIDQYEKEIGQEDISKVLYTIYIGGNDFWGKKKDVAVSAQNIVTAMEKLKKLGARHIVLANQYTAVISPGYLKGDYASYRTPLTEFKKSLNNNLKNLVVDNKDSFIKNNPEVTVYYINSDDLFNKISDDEMGYVFTNKTEKWLGTKEFPSPEKYLWWDEWHLMTRAHQLFADFVIEKIKSSNQAH</sequence>
<proteinExistence type="predicted"/>
<organism evidence="3 4">
    <name type="scientific">Neptunomonas antarctica</name>
    <dbReference type="NCBI Taxonomy" id="619304"/>
    <lineage>
        <taxon>Bacteria</taxon>
        <taxon>Pseudomonadati</taxon>
        <taxon>Pseudomonadota</taxon>
        <taxon>Gammaproteobacteria</taxon>
        <taxon>Oceanospirillales</taxon>
        <taxon>Oceanospirillaceae</taxon>
        <taxon>Neptunomonas</taxon>
    </lineage>
</organism>
<evidence type="ECO:0000313" key="4">
    <source>
        <dbReference type="Proteomes" id="UP000185999"/>
    </source>
</evidence>
<dbReference type="OrthoDB" id="5292073at2"/>